<dbReference type="Proteomes" id="UP000541558">
    <property type="component" value="Unassembled WGS sequence"/>
</dbReference>
<evidence type="ECO:0000256" key="1">
    <source>
        <dbReference type="SAM" id="Coils"/>
    </source>
</evidence>
<feature type="compositionally biased region" description="Low complexity" evidence="2">
    <location>
        <begin position="514"/>
        <end position="526"/>
    </location>
</feature>
<feature type="compositionally biased region" description="Acidic residues" evidence="2">
    <location>
        <begin position="797"/>
        <end position="819"/>
    </location>
</feature>
<evidence type="ECO:0000313" key="4">
    <source>
        <dbReference type="Proteomes" id="UP000541558"/>
    </source>
</evidence>
<keyword evidence="4" id="KW-1185">Reference proteome</keyword>
<feature type="compositionally biased region" description="Polar residues" evidence="2">
    <location>
        <begin position="617"/>
        <end position="630"/>
    </location>
</feature>
<feature type="compositionally biased region" description="Basic and acidic residues" evidence="2">
    <location>
        <begin position="1284"/>
        <end position="1298"/>
    </location>
</feature>
<gene>
    <name evidence="3" type="ORF">D9611_008971</name>
</gene>
<proteinExistence type="predicted"/>
<keyword evidence="1" id="KW-0175">Coiled coil</keyword>
<feature type="compositionally biased region" description="Acidic residues" evidence="2">
    <location>
        <begin position="838"/>
        <end position="859"/>
    </location>
</feature>
<organism evidence="3 4">
    <name type="scientific">Ephemerocybe angulata</name>
    <dbReference type="NCBI Taxonomy" id="980116"/>
    <lineage>
        <taxon>Eukaryota</taxon>
        <taxon>Fungi</taxon>
        <taxon>Dikarya</taxon>
        <taxon>Basidiomycota</taxon>
        <taxon>Agaricomycotina</taxon>
        <taxon>Agaricomycetes</taxon>
        <taxon>Agaricomycetidae</taxon>
        <taxon>Agaricales</taxon>
        <taxon>Agaricineae</taxon>
        <taxon>Psathyrellaceae</taxon>
        <taxon>Ephemerocybe</taxon>
    </lineage>
</organism>
<evidence type="ECO:0000256" key="2">
    <source>
        <dbReference type="SAM" id="MobiDB-lite"/>
    </source>
</evidence>
<feature type="compositionally biased region" description="Acidic residues" evidence="2">
    <location>
        <begin position="1032"/>
        <end position="1045"/>
    </location>
</feature>
<feature type="compositionally biased region" description="Acidic residues" evidence="2">
    <location>
        <begin position="1605"/>
        <end position="1621"/>
    </location>
</feature>
<dbReference type="EMBL" id="JAACJK010000112">
    <property type="protein sequence ID" value="KAF5331950.1"/>
    <property type="molecule type" value="Genomic_DNA"/>
</dbReference>
<feature type="compositionally biased region" description="Acidic residues" evidence="2">
    <location>
        <begin position="1225"/>
        <end position="1236"/>
    </location>
</feature>
<feature type="region of interest" description="Disordered" evidence="2">
    <location>
        <begin position="1572"/>
        <end position="1621"/>
    </location>
</feature>
<protein>
    <submittedName>
        <fullName evidence="3">Uncharacterized protein</fullName>
    </submittedName>
</protein>
<feature type="compositionally biased region" description="Polar residues" evidence="2">
    <location>
        <begin position="1077"/>
        <end position="1099"/>
    </location>
</feature>
<feature type="compositionally biased region" description="Polar residues" evidence="2">
    <location>
        <begin position="1247"/>
        <end position="1260"/>
    </location>
</feature>
<feature type="region of interest" description="Disordered" evidence="2">
    <location>
        <begin position="1"/>
        <end position="56"/>
    </location>
</feature>
<feature type="compositionally biased region" description="Acidic residues" evidence="2">
    <location>
        <begin position="765"/>
        <end position="778"/>
    </location>
</feature>
<feature type="compositionally biased region" description="Basic and acidic residues" evidence="2">
    <location>
        <begin position="1442"/>
        <end position="1458"/>
    </location>
</feature>
<feature type="region of interest" description="Disordered" evidence="2">
    <location>
        <begin position="412"/>
        <end position="571"/>
    </location>
</feature>
<feature type="compositionally biased region" description="Polar residues" evidence="2">
    <location>
        <begin position="1"/>
        <end position="13"/>
    </location>
</feature>
<feature type="region of interest" description="Disordered" evidence="2">
    <location>
        <begin position="1485"/>
        <end position="1533"/>
    </location>
</feature>
<accession>A0A8H5BYT5</accession>
<feature type="region of interest" description="Disordered" evidence="2">
    <location>
        <begin position="1418"/>
        <end position="1458"/>
    </location>
</feature>
<feature type="compositionally biased region" description="Polar residues" evidence="2">
    <location>
        <begin position="480"/>
        <end position="493"/>
    </location>
</feature>
<feature type="coiled-coil region" evidence="1">
    <location>
        <begin position="351"/>
        <end position="378"/>
    </location>
</feature>
<dbReference type="OrthoDB" id="10521053at2759"/>
<reference evidence="3 4" key="1">
    <citation type="journal article" date="2020" name="ISME J.">
        <title>Uncovering the hidden diversity of litter-decomposition mechanisms in mushroom-forming fungi.</title>
        <authorList>
            <person name="Floudas D."/>
            <person name="Bentzer J."/>
            <person name="Ahren D."/>
            <person name="Johansson T."/>
            <person name="Persson P."/>
            <person name="Tunlid A."/>
        </authorList>
    </citation>
    <scope>NUCLEOTIDE SEQUENCE [LARGE SCALE GENOMIC DNA]</scope>
    <source>
        <strain evidence="3 4">CBS 175.51</strain>
    </source>
</reference>
<feature type="region of interest" description="Disordered" evidence="2">
    <location>
        <begin position="1076"/>
        <end position="1355"/>
    </location>
</feature>
<evidence type="ECO:0000313" key="3">
    <source>
        <dbReference type="EMBL" id="KAF5331950.1"/>
    </source>
</evidence>
<feature type="compositionally biased region" description="Acidic residues" evidence="2">
    <location>
        <begin position="1125"/>
        <end position="1139"/>
    </location>
</feature>
<comment type="caution">
    <text evidence="3">The sequence shown here is derived from an EMBL/GenBank/DDBJ whole genome shotgun (WGS) entry which is preliminary data.</text>
</comment>
<feature type="coiled-coil region" evidence="1">
    <location>
        <begin position="79"/>
        <end position="137"/>
    </location>
</feature>
<feature type="region of interest" description="Disordered" evidence="2">
    <location>
        <begin position="617"/>
        <end position="862"/>
    </location>
</feature>
<feature type="compositionally biased region" description="Low complexity" evidence="2">
    <location>
        <begin position="426"/>
        <end position="439"/>
    </location>
</feature>
<sequence>MYPTAHSISSEPNWTLPERPTSREKSLARFPGPVGPRPPKARVTTPRFQGEESHWNSKRSERFLEGVIAQRDKTIGLLVQSLKRREDELDAKSRELSALCLRLEEAAEERDRNEMALKQKDGEIEAMSREISTLLQRLDGISTGGVGKDFPVNTLKRYGDPVIRVNDCYPLQSSPELGLGRKQSVFNKAEEYTTHENYDQIVASLRHSNAVLIEKLSECHSQLVTSRSAGHAPLRFPSLFSDSSSTLLGNPLDDSESDINSDPGTYGAHACHSWPSREEELDAKDYQVTALILQLKQAMAERDRMGVLVQELTRNMEDQAQRSNAPRGRRHGNARNCICQKDNTHTPTSLQNAFERRIATLENENAVLIEKLSECHAQLVSCRERASSTFLSGMTHHLFKLSQAFVGISQKSQAEDDMASHDSDNPTFTPSPSRTTRTPVQLDRDKTNIATQPYRHDNSNLPPRSTAMARRTEKEDAGHLQSSIPHSTDSGIHSNEPDGQPTQAPALRPPPLPSRTTRASTRAQSAIPAPPKASTSNDRTTKPTPKPQSKGKGRAYPARGLFPKTDRSPTRDELLSALDDPLLASENNNFVQKLRRSARDPRYAGPSAPLPVSLHATITNGDGIHNTTANAVRPATPESGDKDKGKGKQRAVLEEAESPTPASISARVFPTSKPVTNTDLLAQLDARSQKSDGDEEEDEGEDEENEAEDEFDETTSEASRRELSPEEEHEEGYPDEAGPHYPGDFDYIQSDAPPLPPAGYHENEYEAEEQDDDEDGEYELAYPDFTVPHYPANIQADAEEEEEQDDIEAEVYEEEENDENAPPPRREGGRVPFAVYRDEDEDEAEEYVEEEEDIEEEPEPSSCDCLPGFCAHHRSLPPSSLPRPTTRPRTTVALSPLRHYTENPSAQTAAPLTRSYIDHVTAQLYAEQRALRLQMMENEKAIKNRLYKLEMLSTDAAEAVEGVNEALRALEDVAGSDMATVVKWMVNEMPYMKPSDYKEGMGVAWLKSYLESHAPETDDDENAPAEGHGGDGGDDDDDDDDEEGGPDTMNMRAGHVQVLSTIQEVDEEAITAYREAQLSTSTSSPEPQAQDEPGSTSRVEPNPLKRRRSDVDEVAPRPAPVQLEQELEDAMDTDEEEEISMILTAAIQHDEDSEDEEGPALKKMRMTSEIEEATSASAARAVRRSPNVAAEERRVSGATVYSASVDGYRSGSENPENACEHVEELVSENDDETSGEYEEKNENENKAGTTSEAPVASSTHVEYDVHTMYENDSNGVNSTSSLNYHEERLEAGREEQEPRTISIPPSASAFAIRESAPSPSPHLPLQNDQAQDDAQPLSRGGRALSGLPPLAPGGYRAVQSSYLDRFRGVVGLRRYSQPENQANASPSSEELTLTSALVSIGALPPQAMERAMGQTTRYGPVAQGAHEGRQTRSRTRGQTSPGERERIAEETRARKRAEAIERGSALGVAQSAVFGSVVRPAVPANTRPLRRSGAMVVPEEAPQARPRRGGSQLQRQETVASIPDSASRGPRPLVRSFEHVYEVKRPLSTHRAREAKFADLETPEMRRERIRMVRTGRSPSRSPSRRSRSPRVIRMVAGVAVGELPAEEANAEAESDDDDES</sequence>
<feature type="compositionally biased region" description="Low complexity" evidence="2">
    <location>
        <begin position="1173"/>
        <end position="1189"/>
    </location>
</feature>
<feature type="region of interest" description="Disordered" evidence="2">
    <location>
        <begin position="1014"/>
        <end position="1050"/>
    </location>
</feature>
<name>A0A8H5BYT5_9AGAR</name>
<feature type="compositionally biased region" description="Acidic residues" evidence="2">
    <location>
        <begin position="693"/>
        <end position="715"/>
    </location>
</feature>
<feature type="compositionally biased region" description="Polar residues" evidence="2">
    <location>
        <begin position="1270"/>
        <end position="1283"/>
    </location>
</feature>